<name>A0ACC1YEG6_MELAZ</name>
<sequence>MEESLLGSESKDVDDFKGRVWAESKKLWRIAFPAMVSRVSQFGMFVITQAFIGHINQLELAAYSLVQIFTVRFAQGILIGMSSATDTLCGQAFGAKQYHMMGIYLQRSWIINLTTTTVMLPLFIFSSAIFKLLGQDEDIANTAGHISLWFVPVLYSMVFHYTIQRYLQAQLKNMIIGWLGAGSFAIHILLSWIFVSKMKLGIPGAMGTMILSSWLVVIGEFVYIIGGWCPNTWRGFTLAAFVDLLPAVKLSISSGVMLCLELWYNAVLVLLAGHMKNAAVEISAFSICLNIIAWEFMLCVGLLAATSVRVANELGIGNAKAAKFSIKVALSTAVIIGVFFWILCLVFRQKIAYLFTSDEEVAKSVTSLSVLLAFSILLNGVQTILSGAAVGAGRQSTVAYINICCFYIIGVPVGVLLGYVAHLKAKGIWTGMILGIVMQSLVLGYVTSKTDWNEQVNKASERLNKWLLRSPNESDHNHTQERSDA</sequence>
<organism evidence="1 2">
    <name type="scientific">Melia azedarach</name>
    <name type="common">Chinaberry tree</name>
    <dbReference type="NCBI Taxonomy" id="155640"/>
    <lineage>
        <taxon>Eukaryota</taxon>
        <taxon>Viridiplantae</taxon>
        <taxon>Streptophyta</taxon>
        <taxon>Embryophyta</taxon>
        <taxon>Tracheophyta</taxon>
        <taxon>Spermatophyta</taxon>
        <taxon>Magnoliopsida</taxon>
        <taxon>eudicotyledons</taxon>
        <taxon>Gunneridae</taxon>
        <taxon>Pentapetalae</taxon>
        <taxon>rosids</taxon>
        <taxon>malvids</taxon>
        <taxon>Sapindales</taxon>
        <taxon>Meliaceae</taxon>
        <taxon>Melia</taxon>
    </lineage>
</organism>
<keyword evidence="2" id="KW-1185">Reference proteome</keyword>
<gene>
    <name evidence="1" type="ORF">OWV82_009069</name>
</gene>
<proteinExistence type="predicted"/>
<dbReference type="Proteomes" id="UP001164539">
    <property type="component" value="Chromosome 4"/>
</dbReference>
<dbReference type="EMBL" id="CM051397">
    <property type="protein sequence ID" value="KAJ4721379.1"/>
    <property type="molecule type" value="Genomic_DNA"/>
</dbReference>
<accession>A0ACC1YEG6</accession>
<reference evidence="1 2" key="1">
    <citation type="journal article" date="2023" name="Science">
        <title>Complex scaffold remodeling in plant triterpene biosynthesis.</title>
        <authorList>
            <person name="De La Pena R."/>
            <person name="Hodgson H."/>
            <person name="Liu J.C."/>
            <person name="Stephenson M.J."/>
            <person name="Martin A.C."/>
            <person name="Owen C."/>
            <person name="Harkess A."/>
            <person name="Leebens-Mack J."/>
            <person name="Jimenez L.E."/>
            <person name="Osbourn A."/>
            <person name="Sattely E.S."/>
        </authorList>
    </citation>
    <scope>NUCLEOTIDE SEQUENCE [LARGE SCALE GENOMIC DNA]</scope>
    <source>
        <strain evidence="2">cv. JPN11</strain>
        <tissue evidence="1">Leaf</tissue>
    </source>
</reference>
<comment type="caution">
    <text evidence="1">The sequence shown here is derived from an EMBL/GenBank/DDBJ whole genome shotgun (WGS) entry which is preliminary data.</text>
</comment>
<evidence type="ECO:0000313" key="2">
    <source>
        <dbReference type="Proteomes" id="UP001164539"/>
    </source>
</evidence>
<protein>
    <submittedName>
        <fullName evidence="1">Protein DETOXIFICATION</fullName>
    </submittedName>
</protein>
<evidence type="ECO:0000313" key="1">
    <source>
        <dbReference type="EMBL" id="KAJ4721379.1"/>
    </source>
</evidence>